<keyword evidence="1" id="KW-0812">Transmembrane</keyword>
<name>A0A562PJT7_9FLAO</name>
<sequence length="42" mass="4919">MPYSIQIKDKNSNIAIVYWTIIFIIFGFLKLNWKEKIGNSGN</sequence>
<evidence type="ECO:0000256" key="1">
    <source>
        <dbReference type="SAM" id="Phobius"/>
    </source>
</evidence>
<dbReference type="EMBL" id="QQBA01000014">
    <property type="protein sequence ID" value="RDI51302.1"/>
    <property type="molecule type" value="Genomic_DNA"/>
</dbReference>
<dbReference type="Proteomes" id="UP000254518">
    <property type="component" value="Unassembled WGS sequence"/>
</dbReference>
<dbReference type="Proteomes" id="UP000321392">
    <property type="component" value="Unassembled WGS sequence"/>
</dbReference>
<organism evidence="3 5">
    <name type="scientific">Flavobacterium glaciei</name>
    <dbReference type="NCBI Taxonomy" id="386300"/>
    <lineage>
        <taxon>Bacteria</taxon>
        <taxon>Pseudomonadati</taxon>
        <taxon>Bacteroidota</taxon>
        <taxon>Flavobacteriia</taxon>
        <taxon>Flavobacteriales</taxon>
        <taxon>Flavobacteriaceae</taxon>
        <taxon>Flavobacterium</taxon>
    </lineage>
</organism>
<keyword evidence="1" id="KW-1133">Transmembrane helix</keyword>
<feature type="transmembrane region" description="Helical" evidence="1">
    <location>
        <begin position="12"/>
        <end position="33"/>
    </location>
</feature>
<accession>A0A562PJT7</accession>
<protein>
    <submittedName>
        <fullName evidence="3">Uncharacterized protein</fullName>
    </submittedName>
</protein>
<dbReference type="AlphaFoldDB" id="A0A562PJT7"/>
<evidence type="ECO:0000313" key="3">
    <source>
        <dbReference type="EMBL" id="TWI44593.1"/>
    </source>
</evidence>
<comment type="caution">
    <text evidence="3">The sequence shown here is derived from an EMBL/GenBank/DDBJ whole genome shotgun (WGS) entry which is preliminary data.</text>
</comment>
<evidence type="ECO:0000313" key="4">
    <source>
        <dbReference type="Proteomes" id="UP000254518"/>
    </source>
</evidence>
<keyword evidence="4" id="KW-1185">Reference proteome</keyword>
<keyword evidence="1" id="KW-0472">Membrane</keyword>
<reference evidence="3" key="3">
    <citation type="submission" date="2019-07" db="EMBL/GenBank/DDBJ databases">
        <authorList>
            <person name="Whitman W."/>
            <person name="Huntemann M."/>
            <person name="Clum A."/>
            <person name="Pillay M."/>
            <person name="Palaniappan K."/>
            <person name="Varghese N."/>
            <person name="Mikhailova N."/>
            <person name="Stamatis D."/>
            <person name="Reddy T."/>
            <person name="Daum C."/>
            <person name="Shapiro N."/>
            <person name="Ivanova N."/>
            <person name="Kyrpides N."/>
            <person name="Woyke T."/>
        </authorList>
    </citation>
    <scope>NUCLEOTIDE SEQUENCE</scope>
    <source>
        <strain evidence="3">CGMCC 1.5380</strain>
    </source>
</reference>
<proteinExistence type="predicted"/>
<dbReference type="EMBL" id="VLKX01000017">
    <property type="protein sequence ID" value="TWI44593.1"/>
    <property type="molecule type" value="Genomic_DNA"/>
</dbReference>
<reference evidence="3 5" key="1">
    <citation type="journal article" date="2015" name="Stand. Genomic Sci.">
        <title>Genomic Encyclopedia of Bacterial and Archaeal Type Strains, Phase III: the genomes of soil and plant-associated and newly described type strains.</title>
        <authorList>
            <person name="Whitman W.B."/>
            <person name="Woyke T."/>
            <person name="Klenk H.P."/>
            <person name="Zhou Y."/>
            <person name="Lilburn T.G."/>
            <person name="Beck B.J."/>
            <person name="De Vos P."/>
            <person name="Vandamme P."/>
            <person name="Eisen J.A."/>
            <person name="Garrity G."/>
            <person name="Hugenholtz P."/>
            <person name="Kyrpides N.C."/>
        </authorList>
    </citation>
    <scope>NUCLEOTIDE SEQUENCE [LARGE SCALE GENOMIC DNA]</scope>
    <source>
        <strain evidence="3 5">CGMCC 1.5380</strain>
    </source>
</reference>
<evidence type="ECO:0000313" key="5">
    <source>
        <dbReference type="Proteomes" id="UP000321392"/>
    </source>
</evidence>
<reference evidence="2 4" key="2">
    <citation type="submission" date="2018-07" db="EMBL/GenBank/DDBJ databases">
        <title>Genomic Encyclopedia of Type Strains, Phase IV (KMG-IV): sequencing the most valuable type-strain genomes for metagenomic binning, comparative biology and taxonomic classification.</title>
        <authorList>
            <person name="Goeker M."/>
        </authorList>
    </citation>
    <scope>NUCLEOTIDE SEQUENCE [LARGE SCALE GENOMIC DNA]</scope>
    <source>
        <strain evidence="2 4">DSM 19728</strain>
    </source>
</reference>
<gene>
    <name evidence="2" type="ORF">DFR66_11432</name>
    <name evidence="3" type="ORF">IQ02_02586</name>
</gene>
<evidence type="ECO:0000313" key="2">
    <source>
        <dbReference type="EMBL" id="RDI51302.1"/>
    </source>
</evidence>